<name>A0A250KRR2_9GAMM</name>
<dbReference type="PANTHER" id="PTHR13696:SF52">
    <property type="entry name" value="PARA FAMILY PROTEIN CT_582"/>
    <property type="match status" value="1"/>
</dbReference>
<sequence length="74" mass="7571">MKIRAVCNRKGGVGKTTTVVTLEGIPASRGYRTLLVDLDPQGSLTSCFRTAQAQSMAGSIPPGRAGPGDGLKPG</sequence>
<dbReference type="InterPro" id="IPR027417">
    <property type="entry name" value="P-loop_NTPase"/>
</dbReference>
<dbReference type="SUPFAM" id="SSF52540">
    <property type="entry name" value="P-loop containing nucleoside triphosphate hydrolases"/>
    <property type="match status" value="1"/>
</dbReference>
<evidence type="ECO:0000313" key="4">
    <source>
        <dbReference type="Proteomes" id="UP000266313"/>
    </source>
</evidence>
<dbReference type="Pfam" id="PF13614">
    <property type="entry name" value="AAA_31"/>
    <property type="match status" value="1"/>
</dbReference>
<gene>
    <name evidence="3" type="ORF">sS8_2376</name>
</gene>
<feature type="domain" description="AAA" evidence="2">
    <location>
        <begin position="1"/>
        <end position="54"/>
    </location>
</feature>
<dbReference type="Proteomes" id="UP000266313">
    <property type="component" value="Chromosome"/>
</dbReference>
<dbReference type="InterPro" id="IPR050678">
    <property type="entry name" value="DNA_Partitioning_ATPase"/>
</dbReference>
<evidence type="ECO:0000256" key="1">
    <source>
        <dbReference type="SAM" id="MobiDB-lite"/>
    </source>
</evidence>
<organism evidence="3 4">
    <name type="scientific">Methylocaldum marinum</name>
    <dbReference type="NCBI Taxonomy" id="1432792"/>
    <lineage>
        <taxon>Bacteria</taxon>
        <taxon>Pseudomonadati</taxon>
        <taxon>Pseudomonadota</taxon>
        <taxon>Gammaproteobacteria</taxon>
        <taxon>Methylococcales</taxon>
        <taxon>Methylococcaceae</taxon>
        <taxon>Methylocaldum</taxon>
    </lineage>
</organism>
<feature type="compositionally biased region" description="Gly residues" evidence="1">
    <location>
        <begin position="65"/>
        <end position="74"/>
    </location>
</feature>
<protein>
    <submittedName>
        <fullName evidence="3">Cobyrinic acid ac-diamide synthase</fullName>
    </submittedName>
</protein>
<dbReference type="EMBL" id="AP017928">
    <property type="protein sequence ID" value="BBA34328.1"/>
    <property type="molecule type" value="Genomic_DNA"/>
</dbReference>
<accession>A0A250KRR2</accession>
<evidence type="ECO:0000313" key="3">
    <source>
        <dbReference type="EMBL" id="BBA34328.1"/>
    </source>
</evidence>
<dbReference type="CDD" id="cd02042">
    <property type="entry name" value="ParAB_family"/>
    <property type="match status" value="1"/>
</dbReference>
<dbReference type="AlphaFoldDB" id="A0A250KRR2"/>
<dbReference type="KEGG" id="mmai:sS8_2376"/>
<evidence type="ECO:0000259" key="2">
    <source>
        <dbReference type="Pfam" id="PF13614"/>
    </source>
</evidence>
<feature type="region of interest" description="Disordered" evidence="1">
    <location>
        <begin position="55"/>
        <end position="74"/>
    </location>
</feature>
<dbReference type="OrthoDB" id="9799330at2"/>
<dbReference type="InterPro" id="IPR025669">
    <property type="entry name" value="AAA_dom"/>
</dbReference>
<dbReference type="Gene3D" id="3.40.50.300">
    <property type="entry name" value="P-loop containing nucleotide triphosphate hydrolases"/>
    <property type="match status" value="1"/>
</dbReference>
<keyword evidence="4" id="KW-1185">Reference proteome</keyword>
<dbReference type="PANTHER" id="PTHR13696">
    <property type="entry name" value="P-LOOP CONTAINING NUCLEOSIDE TRIPHOSPHATE HYDROLASE"/>
    <property type="match status" value="1"/>
</dbReference>
<proteinExistence type="predicted"/>
<reference evidence="3 4" key="1">
    <citation type="submission" date="2016-12" db="EMBL/GenBank/DDBJ databases">
        <title>Genome sequencing of Methylocaldum marinum.</title>
        <authorList>
            <person name="Takeuchi M."/>
            <person name="Kamagata Y."/>
            <person name="Hiraoka S."/>
            <person name="Oshima K."/>
            <person name="Hattori M."/>
            <person name="Iwasaki W."/>
        </authorList>
    </citation>
    <scope>NUCLEOTIDE SEQUENCE [LARGE SCALE GENOMIC DNA]</scope>
    <source>
        <strain evidence="3 4">S8</strain>
    </source>
</reference>